<dbReference type="Proteomes" id="UP001164286">
    <property type="component" value="Unassembled WGS sequence"/>
</dbReference>
<dbReference type="Gene3D" id="3.60.21.60">
    <property type="match status" value="2"/>
</dbReference>
<dbReference type="PIRSF" id="PIRSF018300">
    <property type="entry name" value="DNA_pol_alph_2"/>
    <property type="match status" value="1"/>
</dbReference>
<evidence type="ECO:0000256" key="5">
    <source>
        <dbReference type="ARBA" id="ARBA00023242"/>
    </source>
</evidence>
<sequence>MSADDKKLRAELVDHFHSAVEDHEDVMAECLAMLRLYNLTPADLFFKYEAFLMSRPSGLRAKMSVLTLPVARQLRTEVAREQQAQAVSSSTSAMSGVAVPRGGEVKGSVGVKRGRNGHGDLGGLLSSLSGVASPSPSAARNGSPMLPKSAQFDTSFATPSRPTNGGPSGPSASQYRPSLNTSASSLQTPLARSNIASPLSSPVSADEASPGGDGPQSFRNRHQPHSLVETLNPHLPASVPNRPSGRPRTILRTLEDPQDWNYRYMFEKVSQRSEALDEQIDTFGDNIRADYGLEELGDPHFVSDEAIYTVGRILAPPTDTTKASASSLFLESSRLLGSGKRIALRFPPGEVIMKGGPPGVKTFGVFPGCLVCVKGKNGGGGFFAVEEVVVAQPSYMNRTDKKDLLKFQHGDKTRGEPVNLTVAAGPFSLDDDLSYEPLQALLDVAERERPDVLILLGPFVDAHHPMIVSGSITRSVTDIFRSEISTRLERLSLASPATRIILVPSIRDIISQHVALPQAALDKEAFGLPPRVSCLPNPCTLEINEISIAITTADILFHLRSQEVTQRVEEADPQPPSASPVTKDAMASLVRHVLGQRSFYPLFPVPENMAGEVNLDVTHQKLLRLDDTAPDLLILPSKLKHFSKVVDSTLVVNPAFLSRARTAGTFAKISVHAMDRDMLEAPAEDGEEQLEHGVFERARAEIWKI</sequence>
<name>A0AA38H9R4_9TREE</name>
<evidence type="ECO:0000256" key="7">
    <source>
        <dbReference type="SAM" id="MobiDB-lite"/>
    </source>
</evidence>
<evidence type="ECO:0000259" key="9">
    <source>
        <dbReference type="Pfam" id="PF22062"/>
    </source>
</evidence>
<comment type="caution">
    <text evidence="10">The sequence shown here is derived from an EMBL/GenBank/DDBJ whole genome shotgun (WGS) entry which is preliminary data.</text>
</comment>
<comment type="function">
    <text evidence="6">Accessory subunit of the DNA polymerase alpha complex (also known as the alpha DNA polymerase-primase complex) which plays an essential role in the initiation of DNA synthesis.</text>
</comment>
<evidence type="ECO:0000256" key="3">
    <source>
        <dbReference type="ARBA" id="ARBA00018596"/>
    </source>
</evidence>
<feature type="compositionally biased region" description="Low complexity" evidence="7">
    <location>
        <begin position="123"/>
        <end position="139"/>
    </location>
</feature>
<dbReference type="Pfam" id="PF04042">
    <property type="entry name" value="DNA_pol_E_B"/>
    <property type="match status" value="1"/>
</dbReference>
<gene>
    <name evidence="10" type="ORF">MKK02DRAFT_26742</name>
</gene>
<evidence type="ECO:0000256" key="6">
    <source>
        <dbReference type="PIRNR" id="PIRNR018300"/>
    </source>
</evidence>
<dbReference type="InterPro" id="IPR007185">
    <property type="entry name" value="DNA_pol_a/d/e_bsu"/>
</dbReference>
<dbReference type="PANTHER" id="PTHR23061:SF12">
    <property type="entry name" value="DNA POLYMERASE ALPHA SUBUNIT B"/>
    <property type="match status" value="1"/>
</dbReference>
<dbReference type="GO" id="GO:0005658">
    <property type="term" value="C:alpha DNA polymerase:primase complex"/>
    <property type="evidence" value="ECO:0007669"/>
    <property type="project" value="TreeGrafter"/>
</dbReference>
<reference evidence="10" key="1">
    <citation type="journal article" date="2022" name="G3 (Bethesda)">
        <title>High quality genome of the basidiomycete yeast Dioszegia hungarica PDD-24b-2 isolated from cloud water.</title>
        <authorList>
            <person name="Jarrige D."/>
            <person name="Haridas S."/>
            <person name="Bleykasten-Grosshans C."/>
            <person name="Joly M."/>
            <person name="Nadalig T."/>
            <person name="Sancelme M."/>
            <person name="Vuilleumier S."/>
            <person name="Grigoriev I.V."/>
            <person name="Amato P."/>
            <person name="Bringel F."/>
        </authorList>
    </citation>
    <scope>NUCLEOTIDE SEQUENCE</scope>
    <source>
        <strain evidence="10">PDD-24b-2</strain>
    </source>
</reference>
<dbReference type="RefSeq" id="XP_052944946.1">
    <property type="nucleotide sequence ID" value="XM_053087251.1"/>
</dbReference>
<dbReference type="AlphaFoldDB" id="A0AA38H9R4"/>
<dbReference type="Pfam" id="PF22062">
    <property type="entry name" value="OB_DPOA2"/>
    <property type="match status" value="1"/>
</dbReference>
<evidence type="ECO:0000313" key="10">
    <source>
        <dbReference type="EMBL" id="KAI9635169.1"/>
    </source>
</evidence>
<dbReference type="InterPro" id="IPR054300">
    <property type="entry name" value="OB_DPOA2"/>
</dbReference>
<dbReference type="InterPro" id="IPR016722">
    <property type="entry name" value="DNA_pol_alpha_bsu"/>
</dbReference>
<dbReference type="EMBL" id="JAKWFO010000005">
    <property type="protein sequence ID" value="KAI9635169.1"/>
    <property type="molecule type" value="Genomic_DNA"/>
</dbReference>
<dbReference type="GO" id="GO:0006270">
    <property type="term" value="P:DNA replication initiation"/>
    <property type="evidence" value="ECO:0007669"/>
    <property type="project" value="TreeGrafter"/>
</dbReference>
<feature type="region of interest" description="Disordered" evidence="7">
    <location>
        <begin position="82"/>
        <end position="221"/>
    </location>
</feature>
<evidence type="ECO:0000256" key="1">
    <source>
        <dbReference type="ARBA" id="ARBA00004123"/>
    </source>
</evidence>
<keyword evidence="11" id="KW-1185">Reference proteome</keyword>
<protein>
    <recommendedName>
        <fullName evidence="3 6">DNA polymerase alpha subunit B</fullName>
    </recommendedName>
</protein>
<proteinExistence type="inferred from homology"/>
<evidence type="ECO:0000256" key="4">
    <source>
        <dbReference type="ARBA" id="ARBA00022705"/>
    </source>
</evidence>
<evidence type="ECO:0000256" key="2">
    <source>
        <dbReference type="ARBA" id="ARBA00007299"/>
    </source>
</evidence>
<evidence type="ECO:0000313" key="11">
    <source>
        <dbReference type="Proteomes" id="UP001164286"/>
    </source>
</evidence>
<comment type="similarity">
    <text evidence="2 6">Belongs to the DNA polymerase alpha subunit B family.</text>
</comment>
<evidence type="ECO:0000259" key="8">
    <source>
        <dbReference type="Pfam" id="PF04042"/>
    </source>
</evidence>
<keyword evidence="4 6" id="KW-0235">DNA replication</keyword>
<organism evidence="10 11">
    <name type="scientific">Dioszegia hungarica</name>
    <dbReference type="NCBI Taxonomy" id="4972"/>
    <lineage>
        <taxon>Eukaryota</taxon>
        <taxon>Fungi</taxon>
        <taxon>Dikarya</taxon>
        <taxon>Basidiomycota</taxon>
        <taxon>Agaricomycotina</taxon>
        <taxon>Tremellomycetes</taxon>
        <taxon>Tremellales</taxon>
        <taxon>Bulleribasidiaceae</taxon>
        <taxon>Dioszegia</taxon>
    </lineage>
</organism>
<comment type="subcellular location">
    <subcellularLocation>
        <location evidence="1 6">Nucleus</location>
    </subcellularLocation>
</comment>
<feature type="compositionally biased region" description="Low complexity" evidence="7">
    <location>
        <begin position="82"/>
        <end position="99"/>
    </location>
</feature>
<dbReference type="GeneID" id="77726452"/>
<dbReference type="GO" id="GO:0003677">
    <property type="term" value="F:DNA binding"/>
    <property type="evidence" value="ECO:0007669"/>
    <property type="project" value="InterPro"/>
</dbReference>
<keyword evidence="5 6" id="KW-0539">Nucleus</keyword>
<dbReference type="PANTHER" id="PTHR23061">
    <property type="entry name" value="DNA POLYMERASE 2 ALPHA 70 KDA SUBUNIT"/>
    <property type="match status" value="1"/>
</dbReference>
<feature type="domain" description="DNA polymerase alpha/delta/epsilon subunit B" evidence="8">
    <location>
        <begin position="422"/>
        <end position="644"/>
    </location>
</feature>
<accession>A0AA38H9R4</accession>
<feature type="domain" description="DNA polymerase alpha subunit B OB" evidence="9">
    <location>
        <begin position="273"/>
        <end position="389"/>
    </location>
</feature>
<feature type="region of interest" description="Disordered" evidence="7">
    <location>
        <begin position="230"/>
        <end position="249"/>
    </location>
</feature>
<feature type="compositionally biased region" description="Polar residues" evidence="7">
    <location>
        <begin position="151"/>
        <end position="203"/>
    </location>
</feature>